<keyword evidence="1 2" id="KW-0129">CBS domain</keyword>
<evidence type="ECO:0000256" key="2">
    <source>
        <dbReference type="PROSITE-ProRule" id="PRU00703"/>
    </source>
</evidence>
<evidence type="ECO:0000256" key="1">
    <source>
        <dbReference type="ARBA" id="ARBA00023122"/>
    </source>
</evidence>
<dbReference type="SMART" id="SM00116">
    <property type="entry name" value="CBS"/>
    <property type="match status" value="1"/>
</dbReference>
<reference evidence="5 6" key="1">
    <citation type="submission" date="2019-05" db="EMBL/GenBank/DDBJ databases">
        <title>Draft genome sequence of Nonomuraea zeae DSM 100528.</title>
        <authorList>
            <person name="Saricaoglu S."/>
            <person name="Isik K."/>
        </authorList>
    </citation>
    <scope>NUCLEOTIDE SEQUENCE [LARGE SCALE GENOMIC DNA]</scope>
    <source>
        <strain evidence="5 6">DSM 100528</strain>
    </source>
</reference>
<gene>
    <name evidence="5" type="ORF">ETD85_12730</name>
</gene>
<feature type="region of interest" description="Disordered" evidence="3">
    <location>
        <begin position="1"/>
        <end position="26"/>
    </location>
</feature>
<sequence length="150" mass="16203">MPSSPEHARHRPGQAPQEDLMTSPAHVTDADAPVVTAARLRDRHGVKRLPVVDPDGRLIGIVSRRDLIKVFLRPDHDIEQDVREAVRADAAGLDVMATEGVAALSGNLPERSQALTTVRLTESVDGVGSVRGTLEWKHDDIADLPMWGGA</sequence>
<evidence type="ECO:0000313" key="6">
    <source>
        <dbReference type="Proteomes" id="UP000306628"/>
    </source>
</evidence>
<dbReference type="PANTHER" id="PTHR43080">
    <property type="entry name" value="CBS DOMAIN-CONTAINING PROTEIN CBSX3, MITOCHONDRIAL"/>
    <property type="match status" value="1"/>
</dbReference>
<dbReference type="Proteomes" id="UP000306628">
    <property type="component" value="Unassembled WGS sequence"/>
</dbReference>
<dbReference type="PROSITE" id="PS51371">
    <property type="entry name" value="CBS"/>
    <property type="match status" value="1"/>
</dbReference>
<dbReference type="AlphaFoldDB" id="A0A5S4GS27"/>
<evidence type="ECO:0000256" key="3">
    <source>
        <dbReference type="SAM" id="MobiDB-lite"/>
    </source>
</evidence>
<dbReference type="Gene3D" id="3.10.580.10">
    <property type="entry name" value="CBS-domain"/>
    <property type="match status" value="1"/>
</dbReference>
<dbReference type="EMBL" id="VCKX01000030">
    <property type="protein sequence ID" value="TMR35765.1"/>
    <property type="molecule type" value="Genomic_DNA"/>
</dbReference>
<organism evidence="5 6">
    <name type="scientific">Nonomuraea zeae</name>
    <dbReference type="NCBI Taxonomy" id="1642303"/>
    <lineage>
        <taxon>Bacteria</taxon>
        <taxon>Bacillati</taxon>
        <taxon>Actinomycetota</taxon>
        <taxon>Actinomycetes</taxon>
        <taxon>Streptosporangiales</taxon>
        <taxon>Streptosporangiaceae</taxon>
        <taxon>Nonomuraea</taxon>
    </lineage>
</organism>
<dbReference type="InterPro" id="IPR051257">
    <property type="entry name" value="Diverse_CBS-Domain"/>
</dbReference>
<keyword evidence="6" id="KW-1185">Reference proteome</keyword>
<accession>A0A5S4GS27</accession>
<dbReference type="Pfam" id="PF00571">
    <property type="entry name" value="CBS"/>
    <property type="match status" value="1"/>
</dbReference>
<dbReference type="OrthoDB" id="3626971at2"/>
<feature type="domain" description="CBS" evidence="4">
    <location>
        <begin position="21"/>
        <end position="78"/>
    </location>
</feature>
<protein>
    <submittedName>
        <fullName evidence="5">CBS domain-containing protein</fullName>
    </submittedName>
</protein>
<dbReference type="Pfam" id="PF04972">
    <property type="entry name" value="BON"/>
    <property type="match status" value="1"/>
</dbReference>
<comment type="caution">
    <text evidence="5">The sequence shown here is derived from an EMBL/GenBank/DDBJ whole genome shotgun (WGS) entry which is preliminary data.</text>
</comment>
<proteinExistence type="predicted"/>
<dbReference type="InterPro" id="IPR046342">
    <property type="entry name" value="CBS_dom_sf"/>
</dbReference>
<evidence type="ECO:0000259" key="4">
    <source>
        <dbReference type="PROSITE" id="PS51371"/>
    </source>
</evidence>
<dbReference type="InterPro" id="IPR007055">
    <property type="entry name" value="BON_dom"/>
</dbReference>
<name>A0A5S4GS27_9ACTN</name>
<dbReference type="PANTHER" id="PTHR43080:SF29">
    <property type="entry name" value="OS02G0818000 PROTEIN"/>
    <property type="match status" value="1"/>
</dbReference>
<dbReference type="InterPro" id="IPR000644">
    <property type="entry name" value="CBS_dom"/>
</dbReference>
<evidence type="ECO:0000313" key="5">
    <source>
        <dbReference type="EMBL" id="TMR35765.1"/>
    </source>
</evidence>
<dbReference type="SUPFAM" id="SSF54631">
    <property type="entry name" value="CBS-domain pair"/>
    <property type="match status" value="1"/>
</dbReference>